<dbReference type="SUPFAM" id="SSF53335">
    <property type="entry name" value="S-adenosyl-L-methionine-dependent methyltransferases"/>
    <property type="match status" value="1"/>
</dbReference>
<dbReference type="NCBIfam" id="TIGR00095">
    <property type="entry name" value="16S rRNA (guanine(966)-N(2))-methyltransferase RsmD"/>
    <property type="match status" value="1"/>
</dbReference>
<dbReference type="Pfam" id="PF03602">
    <property type="entry name" value="Cons_hypoth95"/>
    <property type="match status" value="1"/>
</dbReference>
<dbReference type="InterPro" id="IPR004398">
    <property type="entry name" value="RNA_MeTrfase_RsmD"/>
</dbReference>
<dbReference type="GO" id="GO:0003676">
    <property type="term" value="F:nucleic acid binding"/>
    <property type="evidence" value="ECO:0007669"/>
    <property type="project" value="InterPro"/>
</dbReference>
<sequence length="203" mass="23331">MAGGQNFSIRKNEMQNSFSIISGKFRGRKFSFPDVEGLRPTSGKIRETLFNWLQFDIINKTALDPFAGSGALSLEAISRGAKEVYVIEKDKVVYEKLKYNFKLLDRDQYTIINEDAMIYLAKPSKQSFDLVFLDPPFAKNLLIQTIEKLSNNNYINSQSQIYIESEYKLTEDNLSSLINYHFKINKQKKSGNVHYCLISLEAL</sequence>
<evidence type="ECO:0000256" key="2">
    <source>
        <dbReference type="ARBA" id="ARBA00022679"/>
    </source>
</evidence>
<dbReference type="Gene3D" id="3.40.50.150">
    <property type="entry name" value="Vaccinia Virus protein VP39"/>
    <property type="match status" value="1"/>
</dbReference>
<reference evidence="3" key="1">
    <citation type="submission" date="2003-11" db="EMBL/GenBank/DDBJ databases">
        <authorList>
            <person name="Heidelberg J.F."/>
            <person name="Eisen J.A."/>
            <person name="Nelson W.C."/>
            <person name="DeLong E.F."/>
        </authorList>
    </citation>
    <scope>NUCLEOTIDE SEQUENCE</scope>
</reference>
<dbReference type="CDD" id="cd02440">
    <property type="entry name" value="AdoMet_MTases"/>
    <property type="match status" value="1"/>
</dbReference>
<dbReference type="AlphaFoldDB" id="Q6SET4"/>
<keyword evidence="2 3" id="KW-0808">Transferase</keyword>
<evidence type="ECO:0000256" key="1">
    <source>
        <dbReference type="ARBA" id="ARBA00022603"/>
    </source>
</evidence>
<evidence type="ECO:0000313" key="3">
    <source>
        <dbReference type="EMBL" id="AAR38488.1"/>
    </source>
</evidence>
<dbReference type="EMBL" id="AY458650">
    <property type="protein sequence ID" value="AAR38488.1"/>
    <property type="molecule type" value="Genomic_DNA"/>
</dbReference>
<dbReference type="GO" id="GO:0008168">
    <property type="term" value="F:methyltransferase activity"/>
    <property type="evidence" value="ECO:0007669"/>
    <property type="project" value="UniProtKB-KW"/>
</dbReference>
<dbReference type="InterPro" id="IPR002052">
    <property type="entry name" value="DNA_methylase_N6_adenine_CS"/>
</dbReference>
<dbReference type="PIRSF" id="PIRSF004553">
    <property type="entry name" value="CHP00095"/>
    <property type="match status" value="1"/>
</dbReference>
<dbReference type="GO" id="GO:0031167">
    <property type="term" value="P:rRNA methylation"/>
    <property type="evidence" value="ECO:0007669"/>
    <property type="project" value="InterPro"/>
</dbReference>
<protein>
    <submittedName>
        <fullName evidence="3">Methyltransferase, putative</fullName>
    </submittedName>
</protein>
<accession>Q6SET4</accession>
<dbReference type="PANTHER" id="PTHR43542">
    <property type="entry name" value="METHYLTRANSFERASE"/>
    <property type="match status" value="1"/>
</dbReference>
<organism evidence="3">
    <name type="scientific">uncultured marine bacterium 583</name>
    <dbReference type="NCBI Taxonomy" id="257403"/>
    <lineage>
        <taxon>Bacteria</taxon>
        <taxon>environmental samples</taxon>
    </lineage>
</organism>
<name>Q6SET4_9BACT</name>
<proteinExistence type="predicted"/>
<gene>
    <name evidence="3" type="ORF">MBMO_EBAC750-10A10.14</name>
</gene>
<dbReference type="InterPro" id="IPR029063">
    <property type="entry name" value="SAM-dependent_MTases_sf"/>
</dbReference>
<keyword evidence="1 3" id="KW-0489">Methyltransferase</keyword>
<dbReference type="PANTHER" id="PTHR43542:SF1">
    <property type="entry name" value="METHYLTRANSFERASE"/>
    <property type="match status" value="1"/>
</dbReference>
<reference evidence="3" key="2">
    <citation type="submission" date="2003-12" db="EMBL/GenBank/DDBJ databases">
        <title>Monterey Bay Coastal Ocean Microbial Observatory environmental clone sequencing.</title>
        <authorList>
            <person name="DeLong E.F."/>
        </authorList>
    </citation>
    <scope>NUCLEOTIDE SEQUENCE</scope>
</reference>
<dbReference type="PROSITE" id="PS00092">
    <property type="entry name" value="N6_MTASE"/>
    <property type="match status" value="1"/>
</dbReference>